<keyword evidence="3" id="KW-1185">Reference proteome</keyword>
<dbReference type="GeneID" id="26793842"/>
<dbReference type="KEGG" id="vg:26793842"/>
<evidence type="ECO:0000256" key="1">
    <source>
        <dbReference type="SAM" id="MobiDB-lite"/>
    </source>
</evidence>
<reference evidence="3" key="1">
    <citation type="submission" date="2014-10" db="EMBL/GenBank/DDBJ databases">
        <title>Characterization of Lactobacillus fermentum phage vB_S_LfeInf.</title>
        <authorList>
            <person name="Liu M."/>
            <person name="Gill J.J."/>
            <person name="Berry J."/>
            <person name="Young R.III."/>
            <person name="Summer E.J."/>
        </authorList>
    </citation>
    <scope>NUCLEOTIDE SEQUENCE [LARGE SCALE GENOMIC DNA]</scope>
</reference>
<accession>A0A0A7NNP9</accession>
<reference evidence="2 3" key="2">
    <citation type="journal article" date="2015" name="Biotechnol. Biofuels">
        <title>Bacteriophage application restores ethanol fermentation characteristics disrupted by Lactobacillus fermentum.</title>
        <authorList>
            <person name="Liu M."/>
            <person name="Bischoff K.M."/>
            <person name="Gill J.J."/>
            <person name="Mire-Criscione M.D."/>
            <person name="Berry J.D."/>
            <person name="Young R."/>
            <person name="Summer E.J."/>
        </authorList>
    </citation>
    <scope>NUCLEOTIDE SEQUENCE [LARGE SCALE GENOMIC DNA]</scope>
</reference>
<feature type="region of interest" description="Disordered" evidence="1">
    <location>
        <begin position="91"/>
        <end position="183"/>
    </location>
</feature>
<dbReference type="EMBL" id="KP054477">
    <property type="protein sequence ID" value="AIZ94680.1"/>
    <property type="molecule type" value="Genomic_DNA"/>
</dbReference>
<protein>
    <submittedName>
        <fullName evidence="2">Uncharacterized protein</fullName>
    </submittedName>
</protein>
<gene>
    <name evidence="2" type="ORF">LfeInf_054</name>
</gene>
<dbReference type="RefSeq" id="YP_009222292.1">
    <property type="nucleotide sequence ID" value="NC_029058.1"/>
</dbReference>
<evidence type="ECO:0000313" key="3">
    <source>
        <dbReference type="Proteomes" id="UP000030922"/>
    </source>
</evidence>
<dbReference type="Proteomes" id="UP000030922">
    <property type="component" value="Segment"/>
</dbReference>
<proteinExistence type="predicted"/>
<name>A0A0A7NNP9_9CAUD</name>
<organism evidence="2 3">
    <name type="scientific">Lactobacillus phage LfeInf</name>
    <dbReference type="NCBI Taxonomy" id="1567484"/>
    <lineage>
        <taxon>Viruses</taxon>
        <taxon>Duplodnaviria</taxon>
        <taxon>Heunggongvirae</taxon>
        <taxon>Uroviricota</taxon>
        <taxon>Caudoviricetes</taxon>
        <taxon>Herelleviridae</taxon>
        <taxon>Hopescreekvirus</taxon>
        <taxon>Hopescreekvirus LfeInf</taxon>
    </lineage>
</organism>
<evidence type="ECO:0000313" key="2">
    <source>
        <dbReference type="EMBL" id="AIZ94680.1"/>
    </source>
</evidence>
<sequence length="183" mass="19114">MTPDERSEKIKELMGLLSRSKQQLQELQDSMFSEARHKLDYDSKQLLYSMTGNIDNFVRSTWSPGYVSVDDYSKITGKDFVGETVDGVTYPQSASVSQPQSASQSDPAPASTSTSASDSSPASASTADSQSSSTTASASASQIEPAPASTSASEPESSSTSATQSEPVSASTSVSEPASSVDK</sequence>